<proteinExistence type="predicted"/>
<reference evidence="1 2" key="1">
    <citation type="submission" date="2019-04" db="EMBL/GenBank/DDBJ databases">
        <authorList>
            <person name="Li Y."/>
            <person name="Wang J."/>
        </authorList>
    </citation>
    <scope>NUCLEOTIDE SEQUENCE [LARGE SCALE GENOMIC DNA]</scope>
    <source>
        <strain evidence="1 2">DSM 14668</strain>
    </source>
</reference>
<sequence>METPNDDWIYIGAHLIRFEPPDIVLCRPLGYISAADARGMLDFCEKSAAELGSRIFYLGDSSRITGYAISTSLQIFNSRPTEYMRGTAIFGENFQQRVQNSAVLRAARRLGLPMARLPIETFPDEASARAWIDELRRKG</sequence>
<dbReference type="RefSeq" id="WP_136927619.1">
    <property type="nucleotide sequence ID" value="NZ_SSMQ01000003.1"/>
</dbReference>
<organism evidence="1 2">
    <name type="scientific">Polyangium fumosum</name>
    <dbReference type="NCBI Taxonomy" id="889272"/>
    <lineage>
        <taxon>Bacteria</taxon>
        <taxon>Pseudomonadati</taxon>
        <taxon>Myxococcota</taxon>
        <taxon>Polyangia</taxon>
        <taxon>Polyangiales</taxon>
        <taxon>Polyangiaceae</taxon>
        <taxon>Polyangium</taxon>
    </lineage>
</organism>
<dbReference type="OrthoDB" id="5509153at2"/>
<name>A0A4U1JI58_9BACT</name>
<dbReference type="Proteomes" id="UP000309215">
    <property type="component" value="Unassembled WGS sequence"/>
</dbReference>
<protein>
    <submittedName>
        <fullName evidence="1">STAS/SEC14 domain-containing protein</fullName>
    </submittedName>
</protein>
<dbReference type="AlphaFoldDB" id="A0A4U1JI58"/>
<dbReference type="EMBL" id="SSMQ01000003">
    <property type="protein sequence ID" value="TKD12320.1"/>
    <property type="molecule type" value="Genomic_DNA"/>
</dbReference>
<evidence type="ECO:0000313" key="1">
    <source>
        <dbReference type="EMBL" id="TKD12320.1"/>
    </source>
</evidence>
<accession>A0A4U1JI58</accession>
<gene>
    <name evidence="1" type="ORF">E8A74_04240</name>
</gene>
<comment type="caution">
    <text evidence="1">The sequence shown here is derived from an EMBL/GenBank/DDBJ whole genome shotgun (WGS) entry which is preliminary data.</text>
</comment>
<evidence type="ECO:0000313" key="2">
    <source>
        <dbReference type="Proteomes" id="UP000309215"/>
    </source>
</evidence>
<keyword evidence="2" id="KW-1185">Reference proteome</keyword>